<proteinExistence type="predicted"/>
<evidence type="ECO:0000256" key="2">
    <source>
        <dbReference type="ARBA" id="ARBA00022729"/>
    </source>
</evidence>
<dbReference type="Gene3D" id="2.40.160.100">
    <property type="match status" value="1"/>
</dbReference>
<organism evidence="7">
    <name type="scientific">freshwater sediment metagenome</name>
    <dbReference type="NCBI Taxonomy" id="556182"/>
    <lineage>
        <taxon>unclassified sequences</taxon>
        <taxon>metagenomes</taxon>
        <taxon>ecological metagenomes</taxon>
    </lineage>
</organism>
<evidence type="ECO:0000259" key="6">
    <source>
        <dbReference type="Pfam" id="PF13505"/>
    </source>
</evidence>
<name>A0AA48RF26_9ZZZZ</name>
<evidence type="ECO:0000313" key="7">
    <source>
        <dbReference type="EMBL" id="CAJ0889539.1"/>
    </source>
</evidence>
<dbReference type="EMBL" id="OY288114">
    <property type="protein sequence ID" value="CAJ0889539.1"/>
    <property type="molecule type" value="Genomic_DNA"/>
</dbReference>
<dbReference type="InterPro" id="IPR053728">
    <property type="entry name" value="Alginate_Permeability_Chnl"/>
</dbReference>
<accession>A0AA48RF26</accession>
<dbReference type="Pfam" id="PF13505">
    <property type="entry name" value="OMP_b-brl"/>
    <property type="match status" value="1"/>
</dbReference>
<feature type="domain" description="Outer membrane protein beta-barrel" evidence="6">
    <location>
        <begin position="685"/>
        <end position="853"/>
    </location>
</feature>
<dbReference type="PANTHER" id="PTHR34001:SF3">
    <property type="entry name" value="BLL7405 PROTEIN"/>
    <property type="match status" value="1"/>
</dbReference>
<keyword evidence="3" id="KW-0472">Membrane</keyword>
<feature type="region of interest" description="Disordered" evidence="4">
    <location>
        <begin position="34"/>
        <end position="93"/>
    </location>
</feature>
<dbReference type="PANTHER" id="PTHR34001">
    <property type="entry name" value="BLL7405 PROTEIN"/>
    <property type="match status" value="1"/>
</dbReference>
<sequence>MKSGVRLQAKAVAKTTVAWGALLAAMMTAPAGALAEDKPASSSVAAQPDAKKGKPAQNADSGKAGAKGDAAKPAAGAKPEEKKSYYVPTRGYRLEPQPDIPPYVRNLGKTYDQFKGIDWLNVGLDSRARFEFRQNDYRPWTDTATSPPSSQRKLFPNSLWLSRTRVYVGIQDILDPFRAVVEFQDSRAFNSIYEYQGQEINQTDLISAYGELYFKDAFGKDPRGNDRPLTVRAGRFHLELLDRRLIAENEFRNTTNNFDGFRIKIGKKDNDWDLDNFLMRPVIRYPYQFDRPDWQNWIYGSVFSFRQFSEYATVQPYFLGRTQYGDQLNTSTALKTHRETYAPGLRIYGVLGNFDYDFDINKQFGSFGRLQTAVLNGQTYDNIEVTVPHDALAWGLEAGYTFSDLAWKPRISAVYVYGSGNGSPFNYSNNNFDIFYGFNQPFSRNDYFAWNNIKDPKVRLEFSPAKNLLIDTAFSAYWLADAANAWDRANLFSPLGNVVGRGNFLGTEFDIRARYKLSQFINLTASYAHFWPGSFPASFAPPVRGQPYWPQSYNLTDSWFNVRQTTTTNGLTSKPSDFFYLEVSANAFGDGQPITKDPVSTLWGAVGPNAPAAPPPNWRDIYVGLNAGGAWSNPGTYTWVAPSAAAVLPPGTTTWVAPNSAPAARTLSTALAAANYLPNGNNPLSGFIGGMQLGGNFRFDNNILAGVETDLHAVSGNTNSVVNGSTVTAANKDLYVNWAQRNTTLNYIGTVRGRLGYVATPTLLLYGTGGLAYGGVISNTALFTSRAAGAATTNPAVTLSNANYQKTLVGWTAGGGLEWMFMPNWSLKAEYLYYDLGNAVAADPHSTGVSFNFATNGWSGNGTPSTRYDYGVATRTRFDGNLFHAGINRHFDMLAKD</sequence>
<dbReference type="GO" id="GO:0016020">
    <property type="term" value="C:membrane"/>
    <property type="evidence" value="ECO:0007669"/>
    <property type="project" value="UniProtKB-SubCell"/>
</dbReference>
<dbReference type="SUPFAM" id="SSF56925">
    <property type="entry name" value="OMPA-like"/>
    <property type="match status" value="1"/>
</dbReference>
<evidence type="ECO:0000259" key="5">
    <source>
        <dbReference type="Pfam" id="PF13372"/>
    </source>
</evidence>
<feature type="domain" description="Alginate export" evidence="5">
    <location>
        <begin position="119"/>
        <end position="535"/>
    </location>
</feature>
<comment type="subcellular location">
    <subcellularLocation>
        <location evidence="1">Membrane</location>
    </subcellularLocation>
</comment>
<reference evidence="7" key="1">
    <citation type="submission" date="2023-07" db="EMBL/GenBank/DDBJ databases">
        <authorList>
            <person name="Pelsma A.J. K."/>
        </authorList>
    </citation>
    <scope>NUCLEOTIDE SEQUENCE</scope>
</reference>
<dbReference type="InterPro" id="IPR027385">
    <property type="entry name" value="Beta-barrel_OMP"/>
</dbReference>
<evidence type="ECO:0000256" key="1">
    <source>
        <dbReference type="ARBA" id="ARBA00004370"/>
    </source>
</evidence>
<gene>
    <name evidence="7" type="ORF">AMST5_03970</name>
</gene>
<dbReference type="Gene3D" id="2.40.160.20">
    <property type="match status" value="1"/>
</dbReference>
<dbReference type="AlphaFoldDB" id="A0AA48RF26"/>
<feature type="compositionally biased region" description="Low complexity" evidence="4">
    <location>
        <begin position="59"/>
        <end position="77"/>
    </location>
</feature>
<evidence type="ECO:0000256" key="4">
    <source>
        <dbReference type="SAM" id="MobiDB-lite"/>
    </source>
</evidence>
<keyword evidence="2" id="KW-0732">Signal</keyword>
<evidence type="ECO:0008006" key="8">
    <source>
        <dbReference type="Google" id="ProtNLM"/>
    </source>
</evidence>
<dbReference type="Pfam" id="PF13372">
    <property type="entry name" value="Alginate_exp"/>
    <property type="match status" value="1"/>
</dbReference>
<protein>
    <recommendedName>
        <fullName evidence="8">Outer membrane protein beta-barrel domain-containing protein</fullName>
    </recommendedName>
</protein>
<evidence type="ECO:0000256" key="3">
    <source>
        <dbReference type="ARBA" id="ARBA00023136"/>
    </source>
</evidence>
<dbReference type="InterPro" id="IPR025388">
    <property type="entry name" value="Alginate_export_dom"/>
</dbReference>
<dbReference type="InterPro" id="IPR051692">
    <property type="entry name" value="OMP-like"/>
</dbReference>
<dbReference type="InterPro" id="IPR011250">
    <property type="entry name" value="OMP/PagP_B-barrel"/>
</dbReference>